<protein>
    <submittedName>
        <fullName evidence="1">Uncharacterized protein</fullName>
    </submittedName>
</protein>
<evidence type="ECO:0000313" key="1">
    <source>
        <dbReference type="EMBL" id="KTC57308.1"/>
    </source>
</evidence>
<comment type="caution">
    <text evidence="1">The sequence shown here is derived from an EMBL/GenBank/DDBJ whole genome shotgun (WGS) entry which is preliminary data.</text>
</comment>
<name>A0AAW3LUT4_PSESS</name>
<evidence type="ECO:0000313" key="2">
    <source>
        <dbReference type="Proteomes" id="UP000054513"/>
    </source>
</evidence>
<reference evidence="1 2" key="1">
    <citation type="submission" date="2015-09" db="EMBL/GenBank/DDBJ databases">
        <title>Genome sequence of ICMP 19499.</title>
        <authorList>
            <person name="Visnovsky S.B."/>
            <person name="Lu A."/>
            <person name="Panda P."/>
            <person name="Pitman A.R."/>
        </authorList>
    </citation>
    <scope>NUCLEOTIDE SEQUENCE [LARGE SCALE GENOMIC DNA]</scope>
    <source>
        <strain evidence="1 2">ICMP 19499</strain>
    </source>
</reference>
<dbReference type="Proteomes" id="UP000054513">
    <property type="component" value="Unassembled WGS sequence"/>
</dbReference>
<dbReference type="AlphaFoldDB" id="A0AAW3LUT4"/>
<dbReference type="EMBL" id="LKCI01000092">
    <property type="protein sequence ID" value="KTC57308.1"/>
    <property type="molecule type" value="Genomic_DNA"/>
</dbReference>
<accession>A0AAW3LUT4</accession>
<gene>
    <name evidence="1" type="ORF">AO287_21260</name>
</gene>
<organism evidence="1 2">
    <name type="scientific">Pseudomonas savastanoi</name>
    <name type="common">Pseudomonas syringae pv. savastanoi</name>
    <dbReference type="NCBI Taxonomy" id="29438"/>
    <lineage>
        <taxon>Bacteria</taxon>
        <taxon>Pseudomonadati</taxon>
        <taxon>Pseudomonadota</taxon>
        <taxon>Gammaproteobacteria</taxon>
        <taxon>Pseudomonadales</taxon>
        <taxon>Pseudomonadaceae</taxon>
        <taxon>Pseudomonas</taxon>
    </lineage>
</organism>
<proteinExistence type="predicted"/>
<sequence>MARVHTIVAGRNRTEPTVIEQAAVDFQQTPSLAAAAQLLEGFAAQPGTHVYRPEVLRACLGALRMAAAGTHSLSDAALQVRERNRLMGRPLSRRALGSTLLLKGLEADIAVILNPAQMDANNLMWP</sequence>